<sequence length="323" mass="36427">MGNSMHKDKLALSFGGPGVPETDMSKVDGAVRELYVNATRLVEENKHTLSKIEDYKGCQEHIRKSMSSPTNESYRRDSLSHLIPNVELIQDFYNAAHNQGVVFHELVSMLAGRGSQAHPALYKRLADVLVFCLTFDTLKVGTTLDRSFFHHHVVVSFQATNPSIQNDLSHYRRYIAANKDNQSDLVPETMANSLSFFVADHMPMLKAIIHTLHDDNNPHTRRSVAQLANLTCTYVVSHRDRLDAATELYCLRAMTAAILVYDHTSEKGAFRTKSTVKIKQCVQALQAAKKDNAAVAPLQDCLQYLSRHFNDTQTPHRIRSMFE</sequence>
<feature type="domain" description="CYRIA/CYRIB Rac1 binding" evidence="5">
    <location>
        <begin position="32"/>
        <end position="319"/>
    </location>
</feature>
<dbReference type="EMBL" id="KI913114">
    <property type="protein sequence ID" value="ETV89436.1"/>
    <property type="molecule type" value="Genomic_DNA"/>
</dbReference>
<comment type="subcellular location">
    <subcellularLocation>
        <location evidence="1">Membrane</location>
        <topology evidence="1">Lipid-anchor</topology>
    </subcellularLocation>
</comment>
<dbReference type="InterPro" id="IPR009828">
    <property type="entry name" value="CYRIA/CYRIB_Rac1-bd"/>
</dbReference>
<accession>W4HCX0</accession>
<gene>
    <name evidence="6" type="ORF">H257_00721</name>
</gene>
<organism evidence="6">
    <name type="scientific">Aphanomyces astaci</name>
    <name type="common">Crayfish plague agent</name>
    <dbReference type="NCBI Taxonomy" id="112090"/>
    <lineage>
        <taxon>Eukaryota</taxon>
        <taxon>Sar</taxon>
        <taxon>Stramenopiles</taxon>
        <taxon>Oomycota</taxon>
        <taxon>Saprolegniomycetes</taxon>
        <taxon>Saprolegniales</taxon>
        <taxon>Verrucalvaceae</taxon>
        <taxon>Aphanomyces</taxon>
    </lineage>
</organism>
<dbReference type="AlphaFoldDB" id="W4HCX0"/>
<evidence type="ECO:0000256" key="1">
    <source>
        <dbReference type="ARBA" id="ARBA00004635"/>
    </source>
</evidence>
<protein>
    <recommendedName>
        <fullName evidence="5">CYRIA/CYRIB Rac1 binding domain-containing protein</fullName>
    </recommendedName>
</protein>
<evidence type="ECO:0000256" key="3">
    <source>
        <dbReference type="ARBA" id="ARBA00023136"/>
    </source>
</evidence>
<evidence type="ECO:0000313" key="6">
    <source>
        <dbReference type="EMBL" id="ETV89436.1"/>
    </source>
</evidence>
<dbReference type="GeneID" id="20802717"/>
<dbReference type="Pfam" id="PF07159">
    <property type="entry name" value="CYRIA-B_Rac1-bd"/>
    <property type="match status" value="1"/>
</dbReference>
<dbReference type="PANTHER" id="PTHR12422">
    <property type="entry name" value="GH09096P"/>
    <property type="match status" value="1"/>
</dbReference>
<name>W4HCX0_APHAT</name>
<dbReference type="GO" id="GO:0030833">
    <property type="term" value="P:regulation of actin filament polymerization"/>
    <property type="evidence" value="ECO:0007669"/>
    <property type="project" value="InterPro"/>
</dbReference>
<dbReference type="InterPro" id="IPR039789">
    <property type="entry name" value="CYRI"/>
</dbReference>
<keyword evidence="4" id="KW-0449">Lipoprotein</keyword>
<dbReference type="VEuPathDB" id="FungiDB:H257_00721"/>
<proteinExistence type="inferred from homology"/>
<dbReference type="GO" id="GO:0031267">
    <property type="term" value="F:small GTPase binding"/>
    <property type="evidence" value="ECO:0007669"/>
    <property type="project" value="InterPro"/>
</dbReference>
<evidence type="ECO:0000256" key="4">
    <source>
        <dbReference type="ARBA" id="ARBA00023288"/>
    </source>
</evidence>
<evidence type="ECO:0000256" key="2">
    <source>
        <dbReference type="ARBA" id="ARBA00005778"/>
    </source>
</evidence>
<reference evidence="6" key="1">
    <citation type="submission" date="2013-12" db="EMBL/GenBank/DDBJ databases">
        <title>The Genome Sequence of Aphanomyces astaci APO3.</title>
        <authorList>
            <consortium name="The Broad Institute Genomics Platform"/>
            <person name="Russ C."/>
            <person name="Tyler B."/>
            <person name="van West P."/>
            <person name="Dieguez-Uribeondo J."/>
            <person name="Young S.K."/>
            <person name="Zeng Q."/>
            <person name="Gargeya S."/>
            <person name="Fitzgerald M."/>
            <person name="Abouelleil A."/>
            <person name="Alvarado L."/>
            <person name="Chapman S.B."/>
            <person name="Gainer-Dewar J."/>
            <person name="Goldberg J."/>
            <person name="Griggs A."/>
            <person name="Gujja S."/>
            <person name="Hansen M."/>
            <person name="Howarth C."/>
            <person name="Imamovic A."/>
            <person name="Ireland A."/>
            <person name="Larimer J."/>
            <person name="McCowan C."/>
            <person name="Murphy C."/>
            <person name="Pearson M."/>
            <person name="Poon T.W."/>
            <person name="Priest M."/>
            <person name="Roberts A."/>
            <person name="Saif S."/>
            <person name="Shea T."/>
            <person name="Sykes S."/>
            <person name="Wortman J."/>
            <person name="Nusbaum C."/>
            <person name="Birren B."/>
        </authorList>
    </citation>
    <scope>NUCLEOTIDE SEQUENCE [LARGE SCALE GENOMIC DNA]</scope>
    <source>
        <strain evidence="6">APO3</strain>
    </source>
</reference>
<dbReference type="GO" id="GO:0016020">
    <property type="term" value="C:membrane"/>
    <property type="evidence" value="ECO:0007669"/>
    <property type="project" value="UniProtKB-SubCell"/>
</dbReference>
<dbReference type="RefSeq" id="XP_009821836.1">
    <property type="nucleotide sequence ID" value="XM_009823534.1"/>
</dbReference>
<dbReference type="OrthoDB" id="60973at2759"/>
<comment type="similarity">
    <text evidence="2">Belongs to the CYRI family.</text>
</comment>
<evidence type="ECO:0000259" key="5">
    <source>
        <dbReference type="Pfam" id="PF07159"/>
    </source>
</evidence>
<keyword evidence="3" id="KW-0472">Membrane</keyword>